<dbReference type="PANTHER" id="PTHR39337:SF1">
    <property type="entry name" value="BLR5642 PROTEIN"/>
    <property type="match status" value="1"/>
</dbReference>
<dbReference type="InterPro" id="IPR007438">
    <property type="entry name" value="DUF488"/>
</dbReference>
<dbReference type="PANTHER" id="PTHR39337">
    <property type="entry name" value="BLR5642 PROTEIN"/>
    <property type="match status" value="1"/>
</dbReference>
<evidence type="ECO:0000313" key="2">
    <source>
        <dbReference type="Proteomes" id="UP000807825"/>
    </source>
</evidence>
<gene>
    <name evidence="1" type="ORF">HY912_21085</name>
</gene>
<dbReference type="EMBL" id="JACRDE010000550">
    <property type="protein sequence ID" value="MBI5251996.1"/>
    <property type="molecule type" value="Genomic_DNA"/>
</dbReference>
<protein>
    <submittedName>
        <fullName evidence="1">DUF488 family protein</fullName>
    </submittedName>
</protein>
<comment type="caution">
    <text evidence="1">The sequence shown here is derived from an EMBL/GenBank/DDBJ whole genome shotgun (WGS) entry which is preliminary data.</text>
</comment>
<dbReference type="Proteomes" id="UP000807825">
    <property type="component" value="Unassembled WGS sequence"/>
</dbReference>
<reference evidence="1" key="1">
    <citation type="submission" date="2020-07" db="EMBL/GenBank/DDBJ databases">
        <title>Huge and variable diversity of episymbiotic CPR bacteria and DPANN archaea in groundwater ecosystems.</title>
        <authorList>
            <person name="He C.Y."/>
            <person name="Keren R."/>
            <person name="Whittaker M."/>
            <person name="Farag I.F."/>
            <person name="Doudna J."/>
            <person name="Cate J.H.D."/>
            <person name="Banfield J.F."/>
        </authorList>
    </citation>
    <scope>NUCLEOTIDE SEQUENCE</scope>
    <source>
        <strain evidence="1">NC_groundwater_1664_Pr3_B-0.1um_52_9</strain>
    </source>
</reference>
<accession>A0A9D6V8Q4</accession>
<dbReference type="AlphaFoldDB" id="A0A9D6V8Q4"/>
<sequence>MLNRQRTLLYMLKKAGGSLTRIELMKWSFLLSQETSSGGGAAFYAFVPYKYGPYSFLLQQELFGLMKRGLLQEIGSKGWSLSALHEAAAESPRECQDIARIILRYKGMTINELIDTVYSRYPWYTVNSENFSRRAEVRPQADRAVYTIGYQGNSIDAFLNRVLKCGIKALADVRNNPSSRNFGFHKSTLARLCENLGIEYRGFPDLGIPASDRMDLKSLRDYEIVFGHYRSGVLANKTQSLDLLARLVTQKSTTLVCMESDANVCHRSILATLISERTNLPVIHLGIT</sequence>
<proteinExistence type="predicted"/>
<name>A0A9D6V8Q4_9BACT</name>
<dbReference type="Pfam" id="PF04343">
    <property type="entry name" value="DUF488"/>
    <property type="match status" value="1"/>
</dbReference>
<organism evidence="1 2">
    <name type="scientific">Desulfomonile tiedjei</name>
    <dbReference type="NCBI Taxonomy" id="2358"/>
    <lineage>
        <taxon>Bacteria</taxon>
        <taxon>Pseudomonadati</taxon>
        <taxon>Thermodesulfobacteriota</taxon>
        <taxon>Desulfomonilia</taxon>
        <taxon>Desulfomonilales</taxon>
        <taxon>Desulfomonilaceae</taxon>
        <taxon>Desulfomonile</taxon>
    </lineage>
</organism>
<evidence type="ECO:0000313" key="1">
    <source>
        <dbReference type="EMBL" id="MBI5251996.1"/>
    </source>
</evidence>